<organism evidence="1 2">
    <name type="scientific">Paraburkholderia edwinii</name>
    <dbReference type="NCBI Taxonomy" id="2861782"/>
    <lineage>
        <taxon>Bacteria</taxon>
        <taxon>Pseudomonadati</taxon>
        <taxon>Pseudomonadota</taxon>
        <taxon>Betaproteobacteria</taxon>
        <taxon>Burkholderiales</taxon>
        <taxon>Burkholderiaceae</taxon>
        <taxon>Paraburkholderia</taxon>
    </lineage>
</organism>
<gene>
    <name evidence="1" type="ORF">KZJ38_26380</name>
</gene>
<proteinExistence type="predicted"/>
<dbReference type="RefSeq" id="WP_219802819.1">
    <property type="nucleotide sequence ID" value="NZ_CP080096.1"/>
</dbReference>
<sequence>MQHLAQHIHANVRLPKITYHFAVKPGEVFYWDCTPGAEIRTLSERVWLTRADCDYDYWLEPGGVLRLPKHERISMSTDANCAAEISVTCDYFGSQHAMRGWFDRVVSVFRGSRQGPSLRHM</sequence>
<name>A0ABX8V2A9_9BURK</name>
<dbReference type="Proteomes" id="UP000826462">
    <property type="component" value="Chromosome 2"/>
</dbReference>
<dbReference type="EMBL" id="CP080096">
    <property type="protein sequence ID" value="QYD73178.1"/>
    <property type="molecule type" value="Genomic_DNA"/>
</dbReference>
<dbReference type="Pfam" id="PF11142">
    <property type="entry name" value="DUF2917"/>
    <property type="match status" value="1"/>
</dbReference>
<accession>A0ABX8V2A9</accession>
<evidence type="ECO:0000313" key="1">
    <source>
        <dbReference type="EMBL" id="QYD73178.1"/>
    </source>
</evidence>
<protein>
    <submittedName>
        <fullName evidence="1">DUF2917 domain-containing protein</fullName>
    </submittedName>
</protein>
<evidence type="ECO:0000313" key="2">
    <source>
        <dbReference type="Proteomes" id="UP000826462"/>
    </source>
</evidence>
<dbReference type="InterPro" id="IPR021317">
    <property type="entry name" value="DUF2917"/>
</dbReference>
<reference evidence="1 2" key="1">
    <citation type="submission" date="2021-07" db="EMBL/GenBank/DDBJ databases">
        <title>Paraburkholderia edwinii protects Aspergillus sp. from phenazines by acting as a toxin sponge.</title>
        <authorList>
            <person name="Dahlstrom K.M."/>
            <person name="Newman D.K."/>
        </authorList>
    </citation>
    <scope>NUCLEOTIDE SEQUENCE [LARGE SCALE GENOMIC DNA]</scope>
    <source>
        <strain evidence="1 2">Pe01</strain>
    </source>
</reference>
<keyword evidence="2" id="KW-1185">Reference proteome</keyword>